<sequence length="219" mass="24942">MAWLLLLAGLWFWWAPPPGVMAHEPQGTRPLRTVPLSNVRSLLPQETHVLMEAPAIESFLDALDQSPPDWQILYGQGHHDPDYDERLLTFNRARDDRRAGREALDWRIAFVWPGQLTAYDPTSASFRVAIGPSFILTRWGLVRFKPEDLPGNLSAVPNPKTRETLRRKVEKGQTIDVLVVMSGRLIPEESIIYDFSHEEEGVGVVMPVVRIEQIDYLLP</sequence>
<organism evidence="1 2">
    <name type="scientific">Nitrospira tepida</name>
    <dbReference type="NCBI Taxonomy" id="2973512"/>
    <lineage>
        <taxon>Bacteria</taxon>
        <taxon>Pseudomonadati</taxon>
        <taxon>Nitrospirota</taxon>
        <taxon>Nitrospiria</taxon>
        <taxon>Nitrospirales</taxon>
        <taxon>Nitrospiraceae</taxon>
        <taxon>Nitrospira</taxon>
    </lineage>
</organism>
<protein>
    <submittedName>
        <fullName evidence="1">Uncharacterized protein</fullName>
    </submittedName>
</protein>
<dbReference type="KEGG" id="nti:DNFV4_02296"/>
<evidence type="ECO:0000313" key="2">
    <source>
        <dbReference type="Proteomes" id="UP001179121"/>
    </source>
</evidence>
<name>A0AA86T4G3_9BACT</name>
<dbReference type="AlphaFoldDB" id="A0AA86T4G3"/>
<reference evidence="1" key="1">
    <citation type="submission" date="2022-10" db="EMBL/GenBank/DDBJ databases">
        <authorList>
            <person name="Koch H."/>
        </authorList>
    </citation>
    <scope>NUCLEOTIDE SEQUENCE</scope>
    <source>
        <strain evidence="1">DNF</strain>
    </source>
</reference>
<accession>A0AA86T4G3</accession>
<proteinExistence type="predicted"/>
<dbReference type="Proteomes" id="UP001179121">
    <property type="component" value="Chromosome"/>
</dbReference>
<dbReference type="RefSeq" id="WP_289268633.1">
    <property type="nucleotide sequence ID" value="NZ_OX365700.1"/>
</dbReference>
<evidence type="ECO:0000313" key="1">
    <source>
        <dbReference type="EMBL" id="CAI4031875.1"/>
    </source>
</evidence>
<gene>
    <name evidence="1" type="ORF">DNFV4_02296</name>
</gene>
<dbReference type="EMBL" id="OX365700">
    <property type="protein sequence ID" value="CAI4031875.1"/>
    <property type="molecule type" value="Genomic_DNA"/>
</dbReference>
<keyword evidence="2" id="KW-1185">Reference proteome</keyword>